<comment type="subunit">
    <text evidence="4 15 17">Homodimer.</text>
</comment>
<keyword evidence="7 15" id="KW-0963">Cytoplasm</keyword>
<evidence type="ECO:0000256" key="7">
    <source>
        <dbReference type="ARBA" id="ARBA00022490"/>
    </source>
</evidence>
<gene>
    <name evidence="15 19" type="primary">trmD</name>
    <name evidence="19" type="ORF">ICT70_05695</name>
</gene>
<protein>
    <recommendedName>
        <fullName evidence="6 15">tRNA (guanine-N(1)-)-methyltransferase</fullName>
        <ecNumber evidence="5 15">2.1.1.228</ecNumber>
    </recommendedName>
    <alternativeName>
        <fullName evidence="12 15">M1G-methyltransferase</fullName>
    </alternativeName>
    <alternativeName>
        <fullName evidence="13 15">tRNA [GM37] methyltransferase</fullName>
    </alternativeName>
</protein>
<sequence>MIFHVVTLFPEMLEAPLRESILGRAIKQGLIEVETHNLRHWAEGKHLSCDDAPYGGGDGMVLKPEPLCRAVTALKQRTPAARVLLMSPQGVPFDQHHAQRLATAEGLIFLCGRYAGFDERVRTTLVDEEFSIGDFVLTGGELPALVMIDAIARHLPGVLGSADSVTSDSFSDGLLEYPQYTRPPIFNGVAVPEVLLSGDHGRIDAWRREQQLLRTLQRRPDLLEKADLSGDDRRILEELRGVTDGS</sequence>
<dbReference type="GO" id="GO:0052906">
    <property type="term" value="F:tRNA (guanine(37)-N1)-methyltransferase activity"/>
    <property type="evidence" value="ECO:0007669"/>
    <property type="project" value="UniProtKB-UniRule"/>
</dbReference>
<comment type="function">
    <text evidence="1 15 17">Specifically methylates guanosine-37 in various tRNAs.</text>
</comment>
<dbReference type="FunFam" id="3.40.1280.10:FF:000001">
    <property type="entry name" value="tRNA (guanine-N(1)-)-methyltransferase"/>
    <property type="match status" value="1"/>
</dbReference>
<dbReference type="AlphaFoldDB" id="A0A8J6QUD8"/>
<dbReference type="PANTHER" id="PTHR46417">
    <property type="entry name" value="TRNA (GUANINE-N(1)-)-METHYLTRANSFERASE"/>
    <property type="match status" value="1"/>
</dbReference>
<dbReference type="HAMAP" id="MF_00605">
    <property type="entry name" value="TrmD"/>
    <property type="match status" value="1"/>
</dbReference>
<organism evidence="19 20">
    <name type="scientific">Pelovirga terrestris</name>
    <dbReference type="NCBI Taxonomy" id="2771352"/>
    <lineage>
        <taxon>Bacteria</taxon>
        <taxon>Pseudomonadati</taxon>
        <taxon>Thermodesulfobacteriota</taxon>
        <taxon>Desulfuromonadia</taxon>
        <taxon>Geobacterales</taxon>
        <taxon>Geobacteraceae</taxon>
        <taxon>Pelovirga</taxon>
    </lineage>
</organism>
<accession>A0A8J6QUD8</accession>
<feature type="binding site" evidence="15 16">
    <location>
        <position position="112"/>
    </location>
    <ligand>
        <name>S-adenosyl-L-methionine</name>
        <dbReference type="ChEBI" id="CHEBI:59789"/>
    </ligand>
</feature>
<comment type="subcellular location">
    <subcellularLocation>
        <location evidence="2 15 17">Cytoplasm</location>
    </subcellularLocation>
</comment>
<dbReference type="Pfam" id="PF01746">
    <property type="entry name" value="tRNA_m1G_MT"/>
    <property type="match status" value="1"/>
</dbReference>
<dbReference type="RefSeq" id="WP_191154436.1">
    <property type="nucleotide sequence ID" value="NZ_JACWUN010000005.1"/>
</dbReference>
<evidence type="ECO:0000256" key="6">
    <source>
        <dbReference type="ARBA" id="ARBA00014679"/>
    </source>
</evidence>
<evidence type="ECO:0000256" key="11">
    <source>
        <dbReference type="ARBA" id="ARBA00022694"/>
    </source>
</evidence>
<dbReference type="InterPro" id="IPR002649">
    <property type="entry name" value="tRNA_m1G_MeTrfase_TrmD"/>
</dbReference>
<dbReference type="Gene3D" id="1.10.1270.20">
    <property type="entry name" value="tRNA(m1g37)methyltransferase, domain 2"/>
    <property type="match status" value="1"/>
</dbReference>
<dbReference type="Proteomes" id="UP000632828">
    <property type="component" value="Unassembled WGS sequence"/>
</dbReference>
<dbReference type="NCBIfam" id="TIGR00088">
    <property type="entry name" value="trmD"/>
    <property type="match status" value="1"/>
</dbReference>
<dbReference type="PIRSF" id="PIRSF000386">
    <property type="entry name" value="tRNA_mtase"/>
    <property type="match status" value="1"/>
</dbReference>
<evidence type="ECO:0000256" key="14">
    <source>
        <dbReference type="ARBA" id="ARBA00047783"/>
    </source>
</evidence>
<evidence type="ECO:0000256" key="16">
    <source>
        <dbReference type="PIRSR" id="PIRSR000386-1"/>
    </source>
</evidence>
<evidence type="ECO:0000259" key="18">
    <source>
        <dbReference type="Pfam" id="PF01746"/>
    </source>
</evidence>
<proteinExistence type="inferred from homology"/>
<keyword evidence="11 15" id="KW-0819">tRNA processing</keyword>
<evidence type="ECO:0000256" key="17">
    <source>
        <dbReference type="RuleBase" id="RU003464"/>
    </source>
</evidence>
<name>A0A8J6QUD8_9BACT</name>
<dbReference type="GO" id="GO:0005829">
    <property type="term" value="C:cytosol"/>
    <property type="evidence" value="ECO:0007669"/>
    <property type="project" value="TreeGrafter"/>
</dbReference>
<comment type="catalytic activity">
    <reaction evidence="14 15 17">
        <text>guanosine(37) in tRNA + S-adenosyl-L-methionine = N(1)-methylguanosine(37) in tRNA + S-adenosyl-L-homocysteine + H(+)</text>
        <dbReference type="Rhea" id="RHEA:36899"/>
        <dbReference type="Rhea" id="RHEA-COMP:10145"/>
        <dbReference type="Rhea" id="RHEA-COMP:10147"/>
        <dbReference type="ChEBI" id="CHEBI:15378"/>
        <dbReference type="ChEBI" id="CHEBI:57856"/>
        <dbReference type="ChEBI" id="CHEBI:59789"/>
        <dbReference type="ChEBI" id="CHEBI:73542"/>
        <dbReference type="ChEBI" id="CHEBI:74269"/>
        <dbReference type="EC" id="2.1.1.228"/>
    </reaction>
</comment>
<dbReference type="NCBIfam" id="NF000648">
    <property type="entry name" value="PRK00026.1"/>
    <property type="match status" value="1"/>
</dbReference>
<dbReference type="InterPro" id="IPR023148">
    <property type="entry name" value="tRNA_m1G_MeTrfase_C_sf"/>
</dbReference>
<evidence type="ECO:0000256" key="2">
    <source>
        <dbReference type="ARBA" id="ARBA00004496"/>
    </source>
</evidence>
<evidence type="ECO:0000256" key="12">
    <source>
        <dbReference type="ARBA" id="ARBA00029736"/>
    </source>
</evidence>
<evidence type="ECO:0000256" key="5">
    <source>
        <dbReference type="ARBA" id="ARBA00012807"/>
    </source>
</evidence>
<evidence type="ECO:0000256" key="10">
    <source>
        <dbReference type="ARBA" id="ARBA00022691"/>
    </source>
</evidence>
<evidence type="ECO:0000313" key="20">
    <source>
        <dbReference type="Proteomes" id="UP000632828"/>
    </source>
</evidence>
<reference evidence="19" key="1">
    <citation type="submission" date="2020-09" db="EMBL/GenBank/DDBJ databases">
        <title>Pelobacter alkaliphilus sp. nov., a novel anaerobic arsenate-reducing bacterium from terrestrial mud volcano.</title>
        <authorList>
            <person name="Khomyakova M.A."/>
            <person name="Merkel A.Y."/>
            <person name="Slobodkin A.I."/>
        </authorList>
    </citation>
    <scope>NUCLEOTIDE SEQUENCE</scope>
    <source>
        <strain evidence="19">M08fum</strain>
    </source>
</reference>
<dbReference type="CDD" id="cd18080">
    <property type="entry name" value="TrmD-like"/>
    <property type="match status" value="1"/>
</dbReference>
<comment type="caution">
    <text evidence="19">The sequence shown here is derived from an EMBL/GenBank/DDBJ whole genome shotgun (WGS) entry which is preliminary data.</text>
</comment>
<evidence type="ECO:0000256" key="13">
    <source>
        <dbReference type="ARBA" id="ARBA00033392"/>
    </source>
</evidence>
<evidence type="ECO:0000256" key="8">
    <source>
        <dbReference type="ARBA" id="ARBA00022603"/>
    </source>
</evidence>
<dbReference type="PANTHER" id="PTHR46417:SF1">
    <property type="entry name" value="TRNA (GUANINE-N(1)-)-METHYLTRANSFERASE"/>
    <property type="match status" value="1"/>
</dbReference>
<comment type="similarity">
    <text evidence="3 15 17">Belongs to the RNA methyltransferase TrmD family.</text>
</comment>
<dbReference type="InterPro" id="IPR016009">
    <property type="entry name" value="tRNA_MeTrfase_TRMD/TRM10"/>
</dbReference>
<evidence type="ECO:0000313" key="19">
    <source>
        <dbReference type="EMBL" id="MBD1400160.1"/>
    </source>
</evidence>
<evidence type="ECO:0000256" key="4">
    <source>
        <dbReference type="ARBA" id="ARBA00011738"/>
    </source>
</evidence>
<dbReference type="EMBL" id="JACWUN010000005">
    <property type="protein sequence ID" value="MBD1400160.1"/>
    <property type="molecule type" value="Genomic_DNA"/>
</dbReference>
<evidence type="ECO:0000256" key="15">
    <source>
        <dbReference type="HAMAP-Rule" id="MF_00605"/>
    </source>
</evidence>
<feature type="domain" description="tRNA methyltransferase TRMD/TRM10-type" evidence="18">
    <location>
        <begin position="1"/>
        <end position="225"/>
    </location>
</feature>
<dbReference type="FunFam" id="1.10.1270.20:FF:000001">
    <property type="entry name" value="tRNA (guanine-N(1)-)-methyltransferase"/>
    <property type="match status" value="1"/>
</dbReference>
<evidence type="ECO:0000256" key="9">
    <source>
        <dbReference type="ARBA" id="ARBA00022679"/>
    </source>
</evidence>
<keyword evidence="8 15" id="KW-0489">Methyltransferase</keyword>
<evidence type="ECO:0000256" key="3">
    <source>
        <dbReference type="ARBA" id="ARBA00007630"/>
    </source>
</evidence>
<keyword evidence="20" id="KW-1185">Reference proteome</keyword>
<keyword evidence="9 15" id="KW-0808">Transferase</keyword>
<evidence type="ECO:0000256" key="1">
    <source>
        <dbReference type="ARBA" id="ARBA00002634"/>
    </source>
</evidence>
<dbReference type="InterPro" id="IPR029026">
    <property type="entry name" value="tRNA_m1G_MTases_N"/>
</dbReference>
<dbReference type="InterPro" id="IPR029028">
    <property type="entry name" value="Alpha/beta_knot_MTases"/>
</dbReference>
<keyword evidence="10 15" id="KW-0949">S-adenosyl-L-methionine</keyword>
<dbReference type="SUPFAM" id="SSF75217">
    <property type="entry name" value="alpha/beta knot"/>
    <property type="match status" value="1"/>
</dbReference>
<feature type="binding site" evidence="15 16">
    <location>
        <begin position="132"/>
        <end position="137"/>
    </location>
    <ligand>
        <name>S-adenosyl-L-methionine</name>
        <dbReference type="ChEBI" id="CHEBI:59789"/>
    </ligand>
</feature>
<dbReference type="Gene3D" id="3.40.1280.10">
    <property type="match status" value="1"/>
</dbReference>
<dbReference type="EC" id="2.1.1.228" evidence="5 15"/>
<dbReference type="GO" id="GO:0002939">
    <property type="term" value="P:tRNA N1-guanine methylation"/>
    <property type="evidence" value="ECO:0007669"/>
    <property type="project" value="TreeGrafter"/>
</dbReference>